<dbReference type="EMBL" id="NBSH01000005">
    <property type="protein sequence ID" value="ORX37874.1"/>
    <property type="molecule type" value="Genomic_DNA"/>
</dbReference>
<dbReference type="AlphaFoldDB" id="A0A1Y1UK49"/>
<dbReference type="PANTHER" id="PTHR11879">
    <property type="entry name" value="ASPARTATE AMINOTRANSFERASE"/>
    <property type="match status" value="1"/>
</dbReference>
<gene>
    <name evidence="9" type="ORF">BD324DRAFT_405163</name>
</gene>
<dbReference type="GeneID" id="33554504"/>
<feature type="compositionally biased region" description="Low complexity" evidence="7">
    <location>
        <begin position="1"/>
        <end position="17"/>
    </location>
</feature>
<dbReference type="Gene3D" id="3.90.1150.10">
    <property type="entry name" value="Aspartate Aminotransferase, domain 1"/>
    <property type="match status" value="1"/>
</dbReference>
<dbReference type="InterPro" id="IPR004839">
    <property type="entry name" value="Aminotransferase_I/II_large"/>
</dbReference>
<dbReference type="GO" id="GO:0030170">
    <property type="term" value="F:pyridoxal phosphate binding"/>
    <property type="evidence" value="ECO:0007669"/>
    <property type="project" value="InterPro"/>
</dbReference>
<dbReference type="STRING" id="4999.A0A1Y1UK49"/>
<dbReference type="InterPro" id="IPR015424">
    <property type="entry name" value="PyrdxlP-dep_Trfase"/>
</dbReference>
<dbReference type="GO" id="GO:0004069">
    <property type="term" value="F:L-aspartate:2-oxoglutarate aminotransferase activity"/>
    <property type="evidence" value="ECO:0007669"/>
    <property type="project" value="UniProtKB-EC"/>
</dbReference>
<feature type="region of interest" description="Disordered" evidence="7">
    <location>
        <begin position="489"/>
        <end position="516"/>
    </location>
</feature>
<dbReference type="GO" id="GO:0006533">
    <property type="term" value="P:L-aspartate catabolic process"/>
    <property type="evidence" value="ECO:0007669"/>
    <property type="project" value="TreeGrafter"/>
</dbReference>
<dbReference type="Proteomes" id="UP000193218">
    <property type="component" value="Unassembled WGS sequence"/>
</dbReference>
<dbReference type="GO" id="GO:0005739">
    <property type="term" value="C:mitochondrion"/>
    <property type="evidence" value="ECO:0007669"/>
    <property type="project" value="TreeGrafter"/>
</dbReference>
<dbReference type="OrthoDB" id="3364175at2759"/>
<protein>
    <submittedName>
        <fullName evidence="9">Pyridoxal phosphate-dependent transferase</fullName>
    </submittedName>
</protein>
<evidence type="ECO:0000256" key="6">
    <source>
        <dbReference type="ARBA" id="ARBA00022898"/>
    </source>
</evidence>
<dbReference type="InterPro" id="IPR015421">
    <property type="entry name" value="PyrdxlP-dep_Trfase_major"/>
</dbReference>
<evidence type="ECO:0000256" key="4">
    <source>
        <dbReference type="ARBA" id="ARBA00022576"/>
    </source>
</evidence>
<comment type="subunit">
    <text evidence="3">Homodimer.</text>
</comment>
<evidence type="ECO:0000256" key="3">
    <source>
        <dbReference type="ARBA" id="ARBA00011738"/>
    </source>
</evidence>
<proteinExistence type="inferred from homology"/>
<dbReference type="Gene3D" id="3.40.640.10">
    <property type="entry name" value="Type I PLP-dependent aspartate aminotransferase-like (Major domain)"/>
    <property type="match status" value="1"/>
</dbReference>
<feature type="domain" description="Aminotransferase class I/classII large" evidence="8">
    <location>
        <begin position="58"/>
        <end position="415"/>
    </location>
</feature>
<keyword evidence="6" id="KW-0663">Pyridoxal phosphate</keyword>
<comment type="caution">
    <text evidence="9">The sequence shown here is derived from an EMBL/GenBank/DDBJ whole genome shotgun (WGS) entry which is preliminary data.</text>
</comment>
<keyword evidence="4" id="KW-0032">Aminotransferase</keyword>
<dbReference type="InterPro" id="IPR015422">
    <property type="entry name" value="PyrdxlP-dep_Trfase_small"/>
</dbReference>
<dbReference type="InParanoid" id="A0A1Y1UK49"/>
<dbReference type="SUPFAM" id="SSF53383">
    <property type="entry name" value="PLP-dependent transferases"/>
    <property type="match status" value="1"/>
</dbReference>
<evidence type="ECO:0000256" key="1">
    <source>
        <dbReference type="ARBA" id="ARBA00001933"/>
    </source>
</evidence>
<name>A0A1Y1UK49_9TREE</name>
<dbReference type="PRINTS" id="PR00799">
    <property type="entry name" value="TRANSAMINASE"/>
</dbReference>
<comment type="similarity">
    <text evidence="2">Belongs to the class-I pyridoxal-phosphate-dependent aminotransferase family.</text>
</comment>
<keyword evidence="10" id="KW-1185">Reference proteome</keyword>
<evidence type="ECO:0000313" key="9">
    <source>
        <dbReference type="EMBL" id="ORX37874.1"/>
    </source>
</evidence>
<dbReference type="Pfam" id="PF00155">
    <property type="entry name" value="Aminotran_1_2"/>
    <property type="match status" value="1"/>
</dbReference>
<evidence type="ECO:0000259" key="8">
    <source>
        <dbReference type="Pfam" id="PF00155"/>
    </source>
</evidence>
<accession>A0A1Y1UK49</accession>
<evidence type="ECO:0000256" key="2">
    <source>
        <dbReference type="ARBA" id="ARBA00007441"/>
    </source>
</evidence>
<keyword evidence="5 9" id="KW-0808">Transferase</keyword>
<reference evidence="9 10" key="1">
    <citation type="submission" date="2017-03" db="EMBL/GenBank/DDBJ databases">
        <title>Widespread Adenine N6-methylation of Active Genes in Fungi.</title>
        <authorList>
            <consortium name="DOE Joint Genome Institute"/>
            <person name="Mondo S.J."/>
            <person name="Dannebaum R.O."/>
            <person name="Kuo R.C."/>
            <person name="Louie K.B."/>
            <person name="Bewick A.J."/>
            <person name="Labutti K."/>
            <person name="Haridas S."/>
            <person name="Kuo A."/>
            <person name="Salamov A."/>
            <person name="Ahrendt S.R."/>
            <person name="Lau R."/>
            <person name="Bowen B.P."/>
            <person name="Lipzen A."/>
            <person name="Sullivan W."/>
            <person name="Andreopoulos W.B."/>
            <person name="Clum A."/>
            <person name="Lindquist E."/>
            <person name="Daum C."/>
            <person name="Northen T.R."/>
            <person name="Ramamoorthy G."/>
            <person name="Schmitz R.J."/>
            <person name="Gryganskyi A."/>
            <person name="Culley D."/>
            <person name="Magnuson J."/>
            <person name="James T.Y."/>
            <person name="O'Malley M.A."/>
            <person name="Stajich J.E."/>
            <person name="Spatafora J.W."/>
            <person name="Visel A."/>
            <person name="Grigoriev I.V."/>
        </authorList>
    </citation>
    <scope>NUCLEOTIDE SEQUENCE [LARGE SCALE GENOMIC DNA]</scope>
    <source>
        <strain evidence="9 10">NRRL Y-17943</strain>
    </source>
</reference>
<dbReference type="InterPro" id="IPR000796">
    <property type="entry name" value="Asp_trans"/>
</dbReference>
<evidence type="ECO:0000256" key="7">
    <source>
        <dbReference type="SAM" id="MobiDB-lite"/>
    </source>
</evidence>
<evidence type="ECO:0000256" key="5">
    <source>
        <dbReference type="ARBA" id="ARBA00022679"/>
    </source>
</evidence>
<evidence type="ECO:0000313" key="10">
    <source>
        <dbReference type="Proteomes" id="UP000193218"/>
    </source>
</evidence>
<comment type="cofactor">
    <cofactor evidence="1">
        <name>pyridoxal 5'-phosphate</name>
        <dbReference type="ChEBI" id="CHEBI:597326"/>
    </cofactor>
</comment>
<feature type="region of interest" description="Disordered" evidence="7">
    <location>
        <begin position="1"/>
        <end position="49"/>
    </location>
</feature>
<dbReference type="PANTHER" id="PTHR11879:SF22">
    <property type="entry name" value="ASPARTATE AMINOTRANSFERASE, MITOCHONDRIAL"/>
    <property type="match status" value="1"/>
</dbReference>
<organism evidence="9 10">
    <name type="scientific">Kockovaella imperatae</name>
    <dbReference type="NCBI Taxonomy" id="4999"/>
    <lineage>
        <taxon>Eukaryota</taxon>
        <taxon>Fungi</taxon>
        <taxon>Dikarya</taxon>
        <taxon>Basidiomycota</taxon>
        <taxon>Agaricomycotina</taxon>
        <taxon>Tremellomycetes</taxon>
        <taxon>Tremellales</taxon>
        <taxon>Cuniculitremaceae</taxon>
        <taxon>Kockovaella</taxon>
    </lineage>
</organism>
<dbReference type="RefSeq" id="XP_021871861.1">
    <property type="nucleotide sequence ID" value="XM_022012696.1"/>
</dbReference>
<sequence length="544" mass="59455">MRYGSRQSSQLSSASQGRGTGEGEATDPRDIWSALPTARPDPASRVSAAYNADASSSKIDLSLPGFREDSGKPFLPPTVRHAEKQLRNAELFNRDALPVWGDERFLAEGIKFAYGSDHAKLKLENIAAIQASTLTGALRLAGTFLSRFSGPSSRSIYLPSPTTEEDTSTLRDAGLDIRHYRYLDRKTGAVDFDGLQADLQAAPARSVVMLYVSGSVPTGVDLSDAQWRMITTILQERSLIPLVVLAFQGLATGDAVKDAQPLRLMAQEGLPVVLCQSFDAMMGLYSDSPSILSVVSQSPETKSRVDSQLRAVARGMHVHPSPWGAHIAHVILSDAKLHPAWLNEIKAMSGRLRSVRDKLYDLLANKFKTPGNWIHIKRSVGLYCTTLLSPIINDILGTKRHIYLLPHGSFSLGSLNSLKIEQLARSIDSAVLASIHEAEQVQAQQLAMELALAAAKEAAAREEAEALAADQAREEDRMLMENSIASAIEAQRRAEEEERDREEEERRRMEEDLELDQAVRKAAERAQIARQAEAILASIGAGMG</sequence>